<dbReference type="InterPro" id="IPR006145">
    <property type="entry name" value="PsdUridine_synth_RsuA/RluA"/>
</dbReference>
<dbReference type="Pfam" id="PF00849">
    <property type="entry name" value="PseudoU_synth_2"/>
    <property type="match status" value="1"/>
</dbReference>
<proteinExistence type="predicted"/>
<organism evidence="12 13">
    <name type="scientific">Pokkaliibacter plantistimulans</name>
    <dbReference type="NCBI Taxonomy" id="1635171"/>
    <lineage>
        <taxon>Bacteria</taxon>
        <taxon>Pseudomonadati</taxon>
        <taxon>Pseudomonadota</taxon>
        <taxon>Gammaproteobacteria</taxon>
        <taxon>Oceanospirillales</taxon>
        <taxon>Balneatrichaceae</taxon>
        <taxon>Pokkaliibacter</taxon>
    </lineage>
</organism>
<evidence type="ECO:0000256" key="10">
    <source>
        <dbReference type="SAM" id="MobiDB-lite"/>
    </source>
</evidence>
<dbReference type="InterPro" id="IPR020103">
    <property type="entry name" value="PsdUridine_synth_cat_dom_sf"/>
</dbReference>
<dbReference type="PROSITE" id="PS01129">
    <property type="entry name" value="PSI_RLU"/>
    <property type="match status" value="1"/>
</dbReference>
<sequence length="248" mass="28323">MATQLPILYRDEAMVAVYKPADMLVHRSFRSPGETEFVLQTVRNQLCQHVFPVHRLDRPTAGVMVLAFNSEVARLLTEQFTVGEVSKHYLAVTRGHVGEAGYIDYPLTVEDDDYDDPRTSKNKEPQEAKTSYSPLAQVTLSIPVGRYPEARYSLVHLQPHTGRQHQLRRHMKHIFHPIVGDTTHGEGRHNRLFRDHFNWHRLALFAIGMRLSHPLTGVPLSLTTLPDEDAMTLFSKLGWNFPALMPIN</sequence>
<dbReference type="SUPFAM" id="SSF55120">
    <property type="entry name" value="Pseudouridine synthase"/>
    <property type="match status" value="1"/>
</dbReference>
<comment type="caution">
    <text evidence="12">The sequence shown here is derived from an EMBL/GenBank/DDBJ whole genome shotgun (WGS) entry which is preliminary data.</text>
</comment>
<evidence type="ECO:0000313" key="13">
    <source>
        <dbReference type="Proteomes" id="UP000248090"/>
    </source>
</evidence>
<accession>A0ABX5M065</accession>
<gene>
    <name evidence="12" type="ORF">WH50_13200</name>
</gene>
<evidence type="ECO:0000256" key="9">
    <source>
        <dbReference type="ARBA" id="ARBA00043049"/>
    </source>
</evidence>
<evidence type="ECO:0000256" key="8">
    <source>
        <dbReference type="ARBA" id="ARBA00041975"/>
    </source>
</evidence>
<evidence type="ECO:0000256" key="5">
    <source>
        <dbReference type="ARBA" id="ARBA00038943"/>
    </source>
</evidence>
<evidence type="ECO:0000256" key="6">
    <source>
        <dbReference type="ARBA" id="ARBA00040675"/>
    </source>
</evidence>
<evidence type="ECO:0000256" key="1">
    <source>
        <dbReference type="ARBA" id="ARBA00022694"/>
    </source>
</evidence>
<keyword evidence="13" id="KW-1185">Reference proteome</keyword>
<evidence type="ECO:0000259" key="11">
    <source>
        <dbReference type="Pfam" id="PF00849"/>
    </source>
</evidence>
<feature type="domain" description="Pseudouridine synthase RsuA/RluA-like" evidence="11">
    <location>
        <begin position="14"/>
        <end position="173"/>
    </location>
</feature>
<name>A0ABX5M065_9GAMM</name>
<evidence type="ECO:0000313" key="12">
    <source>
        <dbReference type="EMBL" id="PXF30823.1"/>
    </source>
</evidence>
<evidence type="ECO:0000256" key="2">
    <source>
        <dbReference type="ARBA" id="ARBA00023235"/>
    </source>
</evidence>
<comment type="function">
    <text evidence="4">Responsible for synthesis of pseudouridine from uracil-65 in transfer RNAs.</text>
</comment>
<dbReference type="InterPro" id="IPR050188">
    <property type="entry name" value="RluA_PseudoU_synthase"/>
</dbReference>
<dbReference type="Proteomes" id="UP000248090">
    <property type="component" value="Unassembled WGS sequence"/>
</dbReference>
<dbReference type="RefSeq" id="WP_110187746.1">
    <property type="nucleotide sequence ID" value="NZ_CP177354.1"/>
</dbReference>
<reference evidence="12 13" key="1">
    <citation type="submission" date="2015-03" db="EMBL/GenBank/DDBJ databases">
        <authorList>
            <person name="Krishnan R."/>
            <person name="Midha S."/>
            <person name="Patil P.B."/>
            <person name="Rameshkumar N."/>
        </authorList>
    </citation>
    <scope>NUCLEOTIDE SEQUENCE [LARGE SCALE GENOMIC DNA]</scope>
    <source>
        <strain evidence="12 13">L1E11</strain>
    </source>
</reference>
<protein>
    <recommendedName>
        <fullName evidence="6">tRNA pseudouridine synthase C</fullName>
        <ecNumber evidence="5">5.4.99.26</ecNumber>
    </recommendedName>
    <alternativeName>
        <fullName evidence="8">tRNA pseudouridine(65) synthase</fullName>
    </alternativeName>
    <alternativeName>
        <fullName evidence="9">tRNA pseudouridylate synthase C</fullName>
    </alternativeName>
    <alternativeName>
        <fullName evidence="7">tRNA-uridine isomerase C</fullName>
    </alternativeName>
</protein>
<evidence type="ECO:0000256" key="4">
    <source>
        <dbReference type="ARBA" id="ARBA00037670"/>
    </source>
</evidence>
<dbReference type="EMBL" id="LAPT01000062">
    <property type="protein sequence ID" value="PXF30823.1"/>
    <property type="molecule type" value="Genomic_DNA"/>
</dbReference>
<dbReference type="PANTHER" id="PTHR21600:SF56">
    <property type="entry name" value="TRNA PSEUDOURIDINE SYNTHASE C"/>
    <property type="match status" value="1"/>
</dbReference>
<evidence type="ECO:0000256" key="7">
    <source>
        <dbReference type="ARBA" id="ARBA00041803"/>
    </source>
</evidence>
<dbReference type="PANTHER" id="PTHR21600">
    <property type="entry name" value="MITOCHONDRIAL RNA PSEUDOURIDINE SYNTHASE"/>
    <property type="match status" value="1"/>
</dbReference>
<keyword evidence="1" id="KW-0819">tRNA processing</keyword>
<feature type="compositionally biased region" description="Basic and acidic residues" evidence="10">
    <location>
        <begin position="116"/>
        <end position="127"/>
    </location>
</feature>
<evidence type="ECO:0000256" key="3">
    <source>
        <dbReference type="ARBA" id="ARBA00036607"/>
    </source>
</evidence>
<dbReference type="Gene3D" id="3.30.2350.10">
    <property type="entry name" value="Pseudouridine synthase"/>
    <property type="match status" value="1"/>
</dbReference>
<dbReference type="InterPro" id="IPR006224">
    <property type="entry name" value="PsdUridine_synth_RluA-like_CS"/>
</dbReference>
<comment type="catalytic activity">
    <reaction evidence="3">
        <text>uridine(65) in tRNA = pseudouridine(65) in tRNA</text>
        <dbReference type="Rhea" id="RHEA:42536"/>
        <dbReference type="Rhea" id="RHEA-COMP:10103"/>
        <dbReference type="Rhea" id="RHEA-COMP:10104"/>
        <dbReference type="ChEBI" id="CHEBI:65314"/>
        <dbReference type="ChEBI" id="CHEBI:65315"/>
        <dbReference type="EC" id="5.4.99.26"/>
    </reaction>
</comment>
<dbReference type="EC" id="5.4.99.26" evidence="5"/>
<feature type="region of interest" description="Disordered" evidence="10">
    <location>
        <begin position="111"/>
        <end position="132"/>
    </location>
</feature>
<keyword evidence="2" id="KW-0413">Isomerase</keyword>